<keyword evidence="6" id="KW-0812">Transmembrane</keyword>
<evidence type="ECO:0000256" key="7">
    <source>
        <dbReference type="ARBA" id="ARBA00022777"/>
    </source>
</evidence>
<dbReference type="PROSITE" id="PS50885">
    <property type="entry name" value="HAMP"/>
    <property type="match status" value="1"/>
</dbReference>
<dbReference type="Gene3D" id="1.10.287.130">
    <property type="match status" value="1"/>
</dbReference>
<dbReference type="PRINTS" id="PR00344">
    <property type="entry name" value="BCTRLSENSOR"/>
</dbReference>
<dbReference type="InterPro" id="IPR004358">
    <property type="entry name" value="Sig_transdc_His_kin-like_C"/>
</dbReference>
<dbReference type="InterPro" id="IPR036890">
    <property type="entry name" value="HATPase_C_sf"/>
</dbReference>
<evidence type="ECO:0000313" key="15">
    <source>
        <dbReference type="Proteomes" id="UP000054226"/>
    </source>
</evidence>
<evidence type="ECO:0000256" key="2">
    <source>
        <dbReference type="ARBA" id="ARBA00004236"/>
    </source>
</evidence>
<dbReference type="EMBL" id="AOHO01000047">
    <property type="protein sequence ID" value="EME60755.1"/>
    <property type="molecule type" value="Genomic_DNA"/>
</dbReference>
<dbReference type="InterPro" id="IPR005467">
    <property type="entry name" value="His_kinase_dom"/>
</dbReference>
<dbReference type="Pfam" id="PF02518">
    <property type="entry name" value="HATPase_c"/>
    <property type="match status" value="1"/>
</dbReference>
<feature type="domain" description="HAMP" evidence="13">
    <location>
        <begin position="188"/>
        <end position="240"/>
    </location>
</feature>
<dbReference type="PANTHER" id="PTHR45436">
    <property type="entry name" value="SENSOR HISTIDINE KINASE YKOH"/>
    <property type="match status" value="1"/>
</dbReference>
<evidence type="ECO:0000313" key="14">
    <source>
        <dbReference type="EMBL" id="EME60755.1"/>
    </source>
</evidence>
<keyword evidence="9" id="KW-0902">Two-component regulatory system</keyword>
<name>M2YGB8_9PSEU</name>
<dbReference type="SMART" id="SM00304">
    <property type="entry name" value="HAMP"/>
    <property type="match status" value="1"/>
</dbReference>
<keyword evidence="4" id="KW-0597">Phosphoprotein</keyword>
<evidence type="ECO:0000256" key="11">
    <source>
        <dbReference type="SAM" id="SignalP"/>
    </source>
</evidence>
<keyword evidence="8" id="KW-1133">Transmembrane helix</keyword>
<evidence type="ECO:0000256" key="4">
    <source>
        <dbReference type="ARBA" id="ARBA00022553"/>
    </source>
</evidence>
<evidence type="ECO:0000259" key="12">
    <source>
        <dbReference type="PROSITE" id="PS50109"/>
    </source>
</evidence>
<evidence type="ECO:0000256" key="3">
    <source>
        <dbReference type="ARBA" id="ARBA00012438"/>
    </source>
</evidence>
<proteinExistence type="predicted"/>
<feature type="domain" description="Histidine kinase" evidence="12">
    <location>
        <begin position="255"/>
        <end position="465"/>
    </location>
</feature>
<dbReference type="InterPro" id="IPR003661">
    <property type="entry name" value="HisK_dim/P_dom"/>
</dbReference>
<accession>M2YGB8</accession>
<evidence type="ECO:0000256" key="5">
    <source>
        <dbReference type="ARBA" id="ARBA00022679"/>
    </source>
</evidence>
<dbReference type="CDD" id="cd00075">
    <property type="entry name" value="HATPase"/>
    <property type="match status" value="1"/>
</dbReference>
<dbReference type="SUPFAM" id="SSF55874">
    <property type="entry name" value="ATPase domain of HSP90 chaperone/DNA topoisomerase II/histidine kinase"/>
    <property type="match status" value="1"/>
</dbReference>
<evidence type="ECO:0000259" key="13">
    <source>
        <dbReference type="PROSITE" id="PS50885"/>
    </source>
</evidence>
<comment type="catalytic activity">
    <reaction evidence="1">
        <text>ATP + protein L-histidine = ADP + protein N-phospho-L-histidine.</text>
        <dbReference type="EC" id="2.7.13.3"/>
    </reaction>
</comment>
<sequence length="470" mass="50434">MRLVSGLRPRLILAFAAMTIIGAAAAAGASYVSARNAILEAVQDAAMNQLKDRVSAYGRPLSTPPTQEQLNDFAGSLRLNAVAVYRNLRSVSGPDLTTFSPELRESVANNIRIQFQRVDRDTKPELLVGLPVLVRQADGSMGASGVEVYSLTSLVQQQQAIDELAKSAWQMAALALPLAAALALLAARQVLRPVRALNTAAAQLGEGRLDVRLPAKGSDELAELVTTFNNTAAELERTVGELRAMEADARRFVADVSHELRTPLAAMNAVTDVLDEDAEALPPDTAVAARLVSGETRRLTRLVQDLVEISRFDAGRAELVLDEWDLATAIRDSLDARGWRDGENLVTDLPEGVLARVDRRRLDLIVANLVGNAFRHGAAPVEVRLRAGGDDVTLEVQDHGPGIDPEILPHVFDRFTKADTARARSEGSGLGLAIALENARLHGGDITAADTGHGARFVLRLPHRAEGGTR</sequence>
<keyword evidence="15" id="KW-1185">Reference proteome</keyword>
<dbReference type="OrthoDB" id="9786919at2"/>
<comment type="subcellular location">
    <subcellularLocation>
        <location evidence="2">Cell membrane</location>
    </subcellularLocation>
</comment>
<evidence type="ECO:0000256" key="6">
    <source>
        <dbReference type="ARBA" id="ARBA00022692"/>
    </source>
</evidence>
<evidence type="ECO:0000256" key="1">
    <source>
        <dbReference type="ARBA" id="ARBA00000085"/>
    </source>
</evidence>
<feature type="chain" id="PRO_5004029388" description="histidine kinase" evidence="11">
    <location>
        <begin position="27"/>
        <end position="470"/>
    </location>
</feature>
<dbReference type="PANTHER" id="PTHR45436:SF5">
    <property type="entry name" value="SENSOR HISTIDINE KINASE TRCS"/>
    <property type="match status" value="1"/>
</dbReference>
<reference evidence="14 15" key="1">
    <citation type="journal article" date="2013" name="Genome Announc.">
        <title>Draft Genome Sequence of Amycolatopsis decaplanina Strain DSM 44594T.</title>
        <authorList>
            <person name="Kaur N."/>
            <person name="Kumar S."/>
            <person name="Bala M."/>
            <person name="Raghava G.P."/>
            <person name="Mayilraj S."/>
        </authorList>
    </citation>
    <scope>NUCLEOTIDE SEQUENCE [LARGE SCALE GENOMIC DNA]</scope>
    <source>
        <strain evidence="14 15">DSM 44594</strain>
    </source>
</reference>
<evidence type="ECO:0000256" key="10">
    <source>
        <dbReference type="ARBA" id="ARBA00023136"/>
    </source>
</evidence>
<dbReference type="AlphaFoldDB" id="M2YGB8"/>
<dbReference type="Gene3D" id="6.10.340.10">
    <property type="match status" value="1"/>
</dbReference>
<dbReference type="PROSITE" id="PS50109">
    <property type="entry name" value="HIS_KIN"/>
    <property type="match status" value="1"/>
</dbReference>
<keyword evidence="7 14" id="KW-0418">Kinase</keyword>
<evidence type="ECO:0000256" key="8">
    <source>
        <dbReference type="ARBA" id="ARBA00022989"/>
    </source>
</evidence>
<dbReference type="InterPro" id="IPR003660">
    <property type="entry name" value="HAMP_dom"/>
</dbReference>
<keyword evidence="11" id="KW-0732">Signal</keyword>
<dbReference type="Proteomes" id="UP000054226">
    <property type="component" value="Unassembled WGS sequence"/>
</dbReference>
<dbReference type="SUPFAM" id="SSF158472">
    <property type="entry name" value="HAMP domain-like"/>
    <property type="match status" value="1"/>
</dbReference>
<dbReference type="EC" id="2.7.13.3" evidence="3"/>
<protein>
    <recommendedName>
        <fullName evidence="3">histidine kinase</fullName>
        <ecNumber evidence="3">2.7.13.3</ecNumber>
    </recommendedName>
</protein>
<evidence type="ECO:0000256" key="9">
    <source>
        <dbReference type="ARBA" id="ARBA00023012"/>
    </source>
</evidence>
<dbReference type="RefSeq" id="WP_007030211.1">
    <property type="nucleotide sequence ID" value="NZ_AOHO01000047.1"/>
</dbReference>
<dbReference type="GO" id="GO:0000155">
    <property type="term" value="F:phosphorelay sensor kinase activity"/>
    <property type="evidence" value="ECO:0007669"/>
    <property type="project" value="InterPro"/>
</dbReference>
<dbReference type="FunFam" id="1.10.287.130:FF:000010">
    <property type="entry name" value="Two-component sensor histidine kinase"/>
    <property type="match status" value="1"/>
</dbReference>
<dbReference type="Gene3D" id="3.30.565.10">
    <property type="entry name" value="Histidine kinase-like ATPase, C-terminal domain"/>
    <property type="match status" value="1"/>
</dbReference>
<comment type="caution">
    <text evidence="14">The sequence shown here is derived from an EMBL/GenBank/DDBJ whole genome shotgun (WGS) entry which is preliminary data.</text>
</comment>
<dbReference type="InterPro" id="IPR036097">
    <property type="entry name" value="HisK_dim/P_sf"/>
</dbReference>
<dbReference type="GO" id="GO:0005886">
    <property type="term" value="C:plasma membrane"/>
    <property type="evidence" value="ECO:0007669"/>
    <property type="project" value="UniProtKB-SubCell"/>
</dbReference>
<organism evidence="14 15">
    <name type="scientific">Amycolatopsis decaplanina DSM 44594</name>
    <dbReference type="NCBI Taxonomy" id="1284240"/>
    <lineage>
        <taxon>Bacteria</taxon>
        <taxon>Bacillati</taxon>
        <taxon>Actinomycetota</taxon>
        <taxon>Actinomycetes</taxon>
        <taxon>Pseudonocardiales</taxon>
        <taxon>Pseudonocardiaceae</taxon>
        <taxon>Amycolatopsis</taxon>
    </lineage>
</organism>
<keyword evidence="5" id="KW-0808">Transferase</keyword>
<dbReference type="CDD" id="cd00082">
    <property type="entry name" value="HisKA"/>
    <property type="match status" value="1"/>
</dbReference>
<dbReference type="InterPro" id="IPR050428">
    <property type="entry name" value="TCS_sensor_his_kinase"/>
</dbReference>
<dbReference type="Pfam" id="PF00512">
    <property type="entry name" value="HisKA"/>
    <property type="match status" value="1"/>
</dbReference>
<gene>
    <name evidence="14" type="ORF">H074_11527</name>
</gene>
<dbReference type="SUPFAM" id="SSF47384">
    <property type="entry name" value="Homodimeric domain of signal transducing histidine kinase"/>
    <property type="match status" value="1"/>
</dbReference>
<keyword evidence="10" id="KW-0472">Membrane</keyword>
<dbReference type="Pfam" id="PF00672">
    <property type="entry name" value="HAMP"/>
    <property type="match status" value="1"/>
</dbReference>
<dbReference type="InterPro" id="IPR003594">
    <property type="entry name" value="HATPase_dom"/>
</dbReference>
<dbReference type="PATRIC" id="fig|1284240.4.peg.2348"/>
<dbReference type="SMART" id="SM00388">
    <property type="entry name" value="HisKA"/>
    <property type="match status" value="1"/>
</dbReference>
<feature type="signal peptide" evidence="11">
    <location>
        <begin position="1"/>
        <end position="26"/>
    </location>
</feature>
<dbReference type="SMART" id="SM00387">
    <property type="entry name" value="HATPase_c"/>
    <property type="match status" value="1"/>
</dbReference>
<dbReference type="CDD" id="cd06225">
    <property type="entry name" value="HAMP"/>
    <property type="match status" value="1"/>
</dbReference>